<protein>
    <recommendedName>
        <fullName evidence="11">Receptor-like protein kinase</fullName>
    </recommendedName>
</protein>
<sequence>VHLVEWLKMMVGTKRADEVVDRDMEVKPTASALNRALLVAQRCIDPEPERRPTMGRVVQMLEA</sequence>
<dbReference type="EMBL" id="CM022212">
    <property type="protein sequence ID" value="KAF6992458.1"/>
    <property type="molecule type" value="Genomic_DNA"/>
</dbReference>
<evidence type="ECO:0000256" key="2">
    <source>
        <dbReference type="ARBA" id="ARBA00022553"/>
    </source>
</evidence>
<evidence type="ECO:0000256" key="8">
    <source>
        <dbReference type="ARBA" id="ARBA00022989"/>
    </source>
</evidence>
<evidence type="ECO:0000313" key="10">
    <source>
        <dbReference type="EMBL" id="KAF6992458.1"/>
    </source>
</evidence>
<dbReference type="Gene3D" id="1.10.510.10">
    <property type="entry name" value="Transferase(Phosphotransferase) domain 1"/>
    <property type="match status" value="1"/>
</dbReference>
<proteinExistence type="predicted"/>
<reference evidence="10" key="1">
    <citation type="journal article" date="2017" name="Gigascience">
        <title>The first near-complete assembly of the hexaploid bread wheat genome, Triticum aestivum.</title>
        <authorList>
            <person name="Zimin A.V."/>
            <person name="Puiu D."/>
            <person name="Hall R."/>
            <person name="Kingan S."/>
            <person name="Clavijo B.J."/>
            <person name="Salzberg S.L."/>
        </authorList>
    </citation>
    <scope>NUCLEOTIDE SEQUENCE</scope>
    <source>
        <tissue evidence="10">Leaf</tissue>
    </source>
</reference>
<keyword evidence="9" id="KW-0472">Membrane</keyword>
<evidence type="ECO:0000256" key="5">
    <source>
        <dbReference type="ARBA" id="ARBA00022741"/>
    </source>
</evidence>
<keyword evidence="3" id="KW-0808">Transferase</keyword>
<keyword evidence="8" id="KW-1133">Transmembrane helix</keyword>
<dbReference type="OrthoDB" id="694591at2759"/>
<dbReference type="Proteomes" id="UP000815260">
    <property type="component" value="Chromosome 1B"/>
</dbReference>
<evidence type="ECO:0000256" key="7">
    <source>
        <dbReference type="ARBA" id="ARBA00022840"/>
    </source>
</evidence>
<evidence type="ECO:0000256" key="4">
    <source>
        <dbReference type="ARBA" id="ARBA00022692"/>
    </source>
</evidence>
<dbReference type="GO" id="GO:0016301">
    <property type="term" value="F:kinase activity"/>
    <property type="evidence" value="ECO:0007669"/>
    <property type="project" value="UniProtKB-KW"/>
</dbReference>
<accession>A0A9R1DII0</accession>
<keyword evidence="4" id="KW-0812">Transmembrane</keyword>
<dbReference type="PANTHER" id="PTHR47984:SF38">
    <property type="entry name" value="OS10G0497600 PROTEIN"/>
    <property type="match status" value="1"/>
</dbReference>
<evidence type="ECO:0000256" key="9">
    <source>
        <dbReference type="ARBA" id="ARBA00023136"/>
    </source>
</evidence>
<keyword evidence="2" id="KW-0597">Phosphoprotein</keyword>
<keyword evidence="6" id="KW-0418">Kinase</keyword>
<name>A0A9R1DII0_WHEAT</name>
<dbReference type="GO" id="GO:0005524">
    <property type="term" value="F:ATP binding"/>
    <property type="evidence" value="ECO:0007669"/>
    <property type="project" value="UniProtKB-KW"/>
</dbReference>
<evidence type="ECO:0000256" key="3">
    <source>
        <dbReference type="ARBA" id="ARBA00022679"/>
    </source>
</evidence>
<feature type="non-terminal residue" evidence="10">
    <location>
        <position position="63"/>
    </location>
</feature>
<reference evidence="10" key="2">
    <citation type="submission" date="2020-03" db="EMBL/GenBank/DDBJ databases">
        <title>The second near-complete assembly of the hexaploid bread wheat (Triticum aestivum) genome.</title>
        <authorList>
            <person name="Zimin A.V."/>
            <person name="Puiu D."/>
            <person name="Shumante A."/>
            <person name="Alonge M."/>
            <person name="Salzberg S.L."/>
        </authorList>
    </citation>
    <scope>NUCLEOTIDE SEQUENCE</scope>
    <source>
        <tissue evidence="10">Leaf</tissue>
    </source>
</reference>
<evidence type="ECO:0000256" key="6">
    <source>
        <dbReference type="ARBA" id="ARBA00022777"/>
    </source>
</evidence>
<organism evidence="10">
    <name type="scientific">Triticum aestivum</name>
    <name type="common">Wheat</name>
    <dbReference type="NCBI Taxonomy" id="4565"/>
    <lineage>
        <taxon>Eukaryota</taxon>
        <taxon>Viridiplantae</taxon>
        <taxon>Streptophyta</taxon>
        <taxon>Embryophyta</taxon>
        <taxon>Tracheophyta</taxon>
        <taxon>Spermatophyta</taxon>
        <taxon>Magnoliopsida</taxon>
        <taxon>Liliopsida</taxon>
        <taxon>Poales</taxon>
        <taxon>Poaceae</taxon>
        <taxon>BOP clade</taxon>
        <taxon>Pooideae</taxon>
        <taxon>Triticodae</taxon>
        <taxon>Triticeae</taxon>
        <taxon>Triticinae</taxon>
        <taxon>Triticum</taxon>
    </lineage>
</organism>
<dbReference type="PANTHER" id="PTHR47984">
    <property type="entry name" value="OS01G0323000 PROTEIN"/>
    <property type="match status" value="1"/>
</dbReference>
<keyword evidence="5" id="KW-0547">Nucleotide-binding</keyword>
<comment type="caution">
    <text evidence="10">The sequence shown here is derived from an EMBL/GenBank/DDBJ whole genome shotgun (WGS) entry which is preliminary data.</text>
</comment>
<dbReference type="AlphaFoldDB" id="A0A9R1DII0"/>
<keyword evidence="7" id="KW-0067">ATP-binding</keyword>
<evidence type="ECO:0000256" key="1">
    <source>
        <dbReference type="ARBA" id="ARBA00004167"/>
    </source>
</evidence>
<comment type="subcellular location">
    <subcellularLocation>
        <location evidence="1">Membrane</location>
        <topology evidence="1">Single-pass membrane protein</topology>
    </subcellularLocation>
</comment>
<dbReference type="GO" id="GO:0016020">
    <property type="term" value="C:membrane"/>
    <property type="evidence" value="ECO:0007669"/>
    <property type="project" value="UniProtKB-SubCell"/>
</dbReference>
<feature type="non-terminal residue" evidence="10">
    <location>
        <position position="1"/>
    </location>
</feature>
<dbReference type="InterPro" id="IPR052232">
    <property type="entry name" value="RLK_Ser/Thr-Kinase"/>
</dbReference>
<evidence type="ECO:0008006" key="11">
    <source>
        <dbReference type="Google" id="ProtNLM"/>
    </source>
</evidence>
<gene>
    <name evidence="10" type="ORF">CFC21_009443</name>
</gene>